<keyword evidence="6" id="KW-1185">Reference proteome</keyword>
<name>A0A544TE20_9BACI</name>
<evidence type="ECO:0000256" key="4">
    <source>
        <dbReference type="HAMAP-Rule" id="MF_01185"/>
    </source>
</evidence>
<dbReference type="InterPro" id="IPR024046">
    <property type="entry name" value="Flagellar_assmbl_FliW_dom_sf"/>
</dbReference>
<dbReference type="AlphaFoldDB" id="A0A544TE20"/>
<gene>
    <name evidence="4" type="primary">fliW</name>
    <name evidence="5" type="ORF">FG382_03145</name>
</gene>
<comment type="subcellular location">
    <subcellularLocation>
        <location evidence="4">Cytoplasm</location>
    </subcellularLocation>
</comment>
<dbReference type="Proteomes" id="UP000317316">
    <property type="component" value="Unassembled WGS sequence"/>
</dbReference>
<evidence type="ECO:0000313" key="5">
    <source>
        <dbReference type="EMBL" id="TQR15718.1"/>
    </source>
</evidence>
<organism evidence="5 6">
    <name type="scientific">Psychrobacillus lasiicapitis</name>
    <dbReference type="NCBI Taxonomy" id="1636719"/>
    <lineage>
        <taxon>Bacteria</taxon>
        <taxon>Bacillati</taxon>
        <taxon>Bacillota</taxon>
        <taxon>Bacilli</taxon>
        <taxon>Bacillales</taxon>
        <taxon>Bacillaceae</taxon>
        <taxon>Psychrobacillus</taxon>
    </lineage>
</organism>
<reference evidence="5 6" key="1">
    <citation type="submission" date="2019-05" db="EMBL/GenBank/DDBJ databases">
        <title>Psychrobacillus vulpis sp. nov., a new species isolated from feces of a red fox that inhabits in The Tablas de Daimiel Natural Park, Albacete, Spain.</title>
        <authorList>
            <person name="Rodriguez M."/>
            <person name="Reina J.C."/>
            <person name="Bejar V."/>
            <person name="Llamas I."/>
        </authorList>
    </citation>
    <scope>NUCLEOTIDE SEQUENCE [LARGE SCALE GENOMIC DNA]</scope>
    <source>
        <strain evidence="5 6">NEAU-3TGS17</strain>
    </source>
</reference>
<keyword evidence="1 4" id="KW-0963">Cytoplasm</keyword>
<comment type="subunit">
    <text evidence="4">Interacts with translational regulator CsrA and flagellin(s).</text>
</comment>
<evidence type="ECO:0000313" key="6">
    <source>
        <dbReference type="Proteomes" id="UP000317316"/>
    </source>
</evidence>
<dbReference type="HAMAP" id="MF_01185">
    <property type="entry name" value="FliW"/>
    <property type="match status" value="1"/>
</dbReference>
<evidence type="ECO:0000256" key="1">
    <source>
        <dbReference type="ARBA" id="ARBA00022490"/>
    </source>
</evidence>
<dbReference type="RefSeq" id="WP_142537442.1">
    <property type="nucleotide sequence ID" value="NZ_BMIE01000001.1"/>
</dbReference>
<keyword evidence="5" id="KW-0282">Flagellum</keyword>
<keyword evidence="5" id="KW-0966">Cell projection</keyword>
<dbReference type="InterPro" id="IPR003775">
    <property type="entry name" value="Flagellar_assembly_factor_FliW"/>
</dbReference>
<accession>A0A544TE20</accession>
<evidence type="ECO:0000256" key="2">
    <source>
        <dbReference type="ARBA" id="ARBA00022795"/>
    </source>
</evidence>
<dbReference type="SUPFAM" id="SSF141457">
    <property type="entry name" value="BH3618-like"/>
    <property type="match status" value="1"/>
</dbReference>
<comment type="function">
    <text evidence="4">Acts as an anti-CsrA protein, binds CsrA and prevents it from repressing translation of its target genes, one of which is flagellin. Binds to flagellin and participates in the assembly of the flagellum.</text>
</comment>
<dbReference type="Pfam" id="PF02623">
    <property type="entry name" value="FliW"/>
    <property type="match status" value="1"/>
</dbReference>
<dbReference type="Gene3D" id="2.30.290.10">
    <property type="entry name" value="BH3618-like"/>
    <property type="match status" value="1"/>
</dbReference>
<proteinExistence type="inferred from homology"/>
<keyword evidence="5" id="KW-0969">Cilium</keyword>
<dbReference type="GO" id="GO:0044780">
    <property type="term" value="P:bacterial-type flagellum assembly"/>
    <property type="evidence" value="ECO:0007669"/>
    <property type="project" value="UniProtKB-UniRule"/>
</dbReference>
<dbReference type="NCBIfam" id="NF009793">
    <property type="entry name" value="PRK13285.1-1"/>
    <property type="match status" value="1"/>
</dbReference>
<dbReference type="GO" id="GO:0005737">
    <property type="term" value="C:cytoplasm"/>
    <property type="evidence" value="ECO:0007669"/>
    <property type="project" value="UniProtKB-SubCell"/>
</dbReference>
<dbReference type="PANTHER" id="PTHR39190">
    <property type="entry name" value="FLAGELLAR ASSEMBLY FACTOR FLIW"/>
    <property type="match status" value="1"/>
</dbReference>
<protein>
    <recommendedName>
        <fullName evidence="4">Flagellar assembly factor FliW</fullName>
    </recommendedName>
</protein>
<evidence type="ECO:0000256" key="3">
    <source>
        <dbReference type="ARBA" id="ARBA00022845"/>
    </source>
</evidence>
<comment type="caution">
    <text evidence="5">The sequence shown here is derived from an EMBL/GenBank/DDBJ whole genome shotgun (WGS) entry which is preliminary data.</text>
</comment>
<dbReference type="OrthoDB" id="9801235at2"/>
<dbReference type="EMBL" id="VDGH01000002">
    <property type="protein sequence ID" value="TQR15718.1"/>
    <property type="molecule type" value="Genomic_DNA"/>
</dbReference>
<dbReference type="GO" id="GO:0006417">
    <property type="term" value="P:regulation of translation"/>
    <property type="evidence" value="ECO:0007669"/>
    <property type="project" value="UniProtKB-KW"/>
</dbReference>
<keyword evidence="4" id="KW-0143">Chaperone</keyword>
<sequence>MKIKTAYMGEIVIEPSTLMTFEHGIPGFEEERDFALLPIEDNDAFHVLQSTQTEALAFIVTNPYTITTNYNFELEEATVHALQIKDEIEVAVFAIVSLKETIARSTINLKAPIILNTINKKAKQVILNNEEYAIRHLISSESQKG</sequence>
<keyword evidence="2 4" id="KW-1005">Bacterial flagellum biogenesis</keyword>
<keyword evidence="3 4" id="KW-0810">Translation regulation</keyword>
<dbReference type="PANTHER" id="PTHR39190:SF1">
    <property type="entry name" value="FLAGELLAR ASSEMBLY FACTOR FLIW"/>
    <property type="match status" value="1"/>
</dbReference>
<comment type="similarity">
    <text evidence="4">Belongs to the FliW family.</text>
</comment>